<dbReference type="AlphaFoldDB" id="A0A7L7KTL6"/>
<reference evidence="2 3" key="1">
    <citation type="submission" date="2020-02" db="EMBL/GenBank/DDBJ databases">
        <authorList>
            <person name="Zheng R.K."/>
            <person name="Sun C.M."/>
        </authorList>
    </citation>
    <scope>NUCLEOTIDE SEQUENCE [LARGE SCALE GENOMIC DNA]</scope>
    <source>
        <strain evidence="3">zrk13</strain>
    </source>
</reference>
<evidence type="ECO:0000313" key="3">
    <source>
        <dbReference type="Proteomes" id="UP000514720"/>
    </source>
</evidence>
<keyword evidence="1" id="KW-0732">Signal</keyword>
<evidence type="ECO:0000256" key="1">
    <source>
        <dbReference type="SAM" id="SignalP"/>
    </source>
</evidence>
<evidence type="ECO:0000313" key="2">
    <source>
        <dbReference type="EMBL" id="QMS85128.1"/>
    </source>
</evidence>
<proteinExistence type="predicted"/>
<dbReference type="Proteomes" id="UP000514720">
    <property type="component" value="Chromosome"/>
</dbReference>
<keyword evidence="3" id="KW-1185">Reference proteome</keyword>
<sequence>MKRICMILLLTVIALSFSKPRDVQAIVDECYFDPEMCMGGDTSPSVDINDASVVNGTYAAVEWEYDFINGYLNDMVPGYNNVHSATVYDYLPTVTYNGQYYGYYKSQIIRFDPEIYSQVKLILSYYMELVQDEGKDHQDAMAESLINAATAYLPENVSDPINGGANMLYDFFANGNVEGVAQYLVGAVEDKTCDYFEDHVGEFAEDICEVFLQSYSEDMWSVGWVFNEEDIFAAAVQYMQSSFAEHVTDIALDLATGVIIDTLKALPVIGPIVVTFEFIYELLNAINELYLYQYCNEIVENLTEIEQLFVPSVDNWGKNIRIDYLMLNHIEVPRLDENWNPLTPERAREILITSKTFGLLFTHSETDKLYESNFDPRTEQVVCNGTIPASNLYNDCDGSSYSYHTFKATGNIRYITENELYDSIRYASQLRHIDRPMQMNYTDNASRYLRVSTNNEYEESTNNPVSFYVENEYQYQHYEPVDVSYTYITSLGATYFSSPHTTKVVTDSTYRKTYYETTREYHYSYKKYELYDKVCFQKYQNDTSFGGDWNYIDEKIGSVFCRYFDEGSSSDVGKDNNYDRYEYKYGYSYIGDTTLYRYNYPDKYDVRNTDNAYYYKVTSYAGDYFKTVGYTSGSEWAVSNSDGNEGDYYVDYQVTYSDYTAYNGSTVHSYYRYVATGRLDLIVPVLGYVDVPNVTTWAISTPSADSYYRWDPTGNRRVIVVNN</sequence>
<feature type="signal peptide" evidence="1">
    <location>
        <begin position="1"/>
        <end position="25"/>
    </location>
</feature>
<organism evidence="2 3">
    <name type="scientific">Candidatus Xianfuyuplasma coldseepsis</name>
    <dbReference type="NCBI Taxonomy" id="2782163"/>
    <lineage>
        <taxon>Bacteria</taxon>
        <taxon>Bacillati</taxon>
        <taxon>Mycoplasmatota</taxon>
        <taxon>Mollicutes</taxon>
        <taxon>Candidatus Izemoplasmatales</taxon>
        <taxon>Candidatus Izemoplasmataceae</taxon>
        <taxon>Candidatus Xianfuyuplasma</taxon>
    </lineage>
</organism>
<accession>A0A7L7KTL6</accession>
<dbReference type="RefSeq" id="WP_258876901.1">
    <property type="nucleotide sequence ID" value="NZ_CP048914.1"/>
</dbReference>
<dbReference type="EMBL" id="CP048914">
    <property type="protein sequence ID" value="QMS85128.1"/>
    <property type="molecule type" value="Genomic_DNA"/>
</dbReference>
<protein>
    <submittedName>
        <fullName evidence="2">Uncharacterized protein</fullName>
    </submittedName>
</protein>
<name>A0A7L7KTL6_9MOLU</name>
<dbReference type="KEGG" id="xcl:G4Z02_05005"/>
<feature type="chain" id="PRO_5029914253" evidence="1">
    <location>
        <begin position="26"/>
        <end position="723"/>
    </location>
</feature>
<gene>
    <name evidence="2" type="ORF">G4Z02_05005</name>
</gene>